<dbReference type="InterPro" id="IPR039539">
    <property type="entry name" value="Ras_GTPase_bind_prot"/>
</dbReference>
<evidence type="ECO:0000313" key="2">
    <source>
        <dbReference type="EMBL" id="VVC30632.1"/>
    </source>
</evidence>
<dbReference type="Gene3D" id="3.10.450.50">
    <property type="match status" value="2"/>
</dbReference>
<feature type="domain" description="NTF2" evidence="1">
    <location>
        <begin position="16"/>
        <end position="148"/>
    </location>
</feature>
<organism evidence="2 3">
    <name type="scientific">Cinara cedri</name>
    <dbReference type="NCBI Taxonomy" id="506608"/>
    <lineage>
        <taxon>Eukaryota</taxon>
        <taxon>Metazoa</taxon>
        <taxon>Ecdysozoa</taxon>
        <taxon>Arthropoda</taxon>
        <taxon>Hexapoda</taxon>
        <taxon>Insecta</taxon>
        <taxon>Pterygota</taxon>
        <taxon>Neoptera</taxon>
        <taxon>Paraneoptera</taxon>
        <taxon>Hemiptera</taxon>
        <taxon>Sternorrhyncha</taxon>
        <taxon>Aphidomorpha</taxon>
        <taxon>Aphidoidea</taxon>
        <taxon>Aphididae</taxon>
        <taxon>Lachninae</taxon>
        <taxon>Cinara</taxon>
    </lineage>
</organism>
<protein>
    <submittedName>
        <fullName evidence="2">Nuclear transport factor 2, eukaryote,NTF2-like domain</fullName>
    </submittedName>
</protein>
<dbReference type="SUPFAM" id="SSF54427">
    <property type="entry name" value="NTF2-like"/>
    <property type="match status" value="2"/>
</dbReference>
<evidence type="ECO:0000313" key="3">
    <source>
        <dbReference type="Proteomes" id="UP000325440"/>
    </source>
</evidence>
<dbReference type="EMBL" id="CABPRJ010000527">
    <property type="protein sequence ID" value="VVC30632.1"/>
    <property type="molecule type" value="Genomic_DNA"/>
</dbReference>
<dbReference type="Proteomes" id="UP000325440">
    <property type="component" value="Unassembled WGS sequence"/>
</dbReference>
<dbReference type="GO" id="GO:0005829">
    <property type="term" value="C:cytosol"/>
    <property type="evidence" value="ECO:0007669"/>
    <property type="project" value="TreeGrafter"/>
</dbReference>
<accession>A0A5E4MI98</accession>
<evidence type="ECO:0000259" key="1">
    <source>
        <dbReference type="PROSITE" id="PS50177"/>
    </source>
</evidence>
<keyword evidence="3" id="KW-1185">Reference proteome</keyword>
<dbReference type="InterPro" id="IPR032710">
    <property type="entry name" value="NTF2-like_dom_sf"/>
</dbReference>
<dbReference type="PANTHER" id="PTHR10693">
    <property type="entry name" value="RAS GTPASE-ACTIVATING PROTEIN-BINDING PROTEIN"/>
    <property type="match status" value="1"/>
</dbReference>
<dbReference type="AlphaFoldDB" id="A0A5E4MI98"/>
<dbReference type="OrthoDB" id="339151at2759"/>
<dbReference type="InterPro" id="IPR018222">
    <property type="entry name" value="Nuclear_transport_factor_2_euk"/>
</dbReference>
<sequence length="822" mass="92783">MNRREPSLFTMNAAEVGFGFAKLYYATLSTKPENAYLFYDELGNYLTIYEDGTSIQAKSWKEINSILMRPLTTSDIFVKSITSEARGGSLDNLLITVTGERFKHVFIANRRPKRGIRYAIVRSVKQYFPLNQPIQVAAFDVSDNIVKNTDDHEPAQKKQVKFSDDIVNYLNPSRNAIMNNNHNIMTSVKNPPKTILKRVTGSTEIATTTKLSPDTMNNDAYHEITAIKTSISFETSATEAGNRFTQLYNATLSTRPKNAYLFYDEFCDYRTIYEDGTCVIAKNWKEINSTLLSSTNLSDIFFRSITSEPRDGSLDKLLITVTGARFKHVFIANRRPKQGLRYAIVRSVKQYIPLNQPTQVTTFNVGDNIAENTNDHESEQKNQENISDGIVNYVHPSRNAVMNNNQSTITTVKNLPKTILKQVTGSTEIATTTKLSLDTMNNDAYHEITAIKTSISFGTSATEAGNRFAQLYNATLSTKPKNAYLFYDEFCDYRTIYEDGTCVIAKNWKEINSTLLSSTNLSDIFFRSITSEPRDGSLDKLLITVTGARFKHVFIANRRPKRGLRYAIVRSMKQYFPTDHPTQVKAFAAGDNIAQNTYNQETAGKKQGNISDDIAEYKKPSFNAVNINTYNAITTVKNPPKGILKRVTRSTEIATTSKPSRDTVNNDANHEITANNNSIGVMTSATEVGFKFVQRYYATLSTKKDLAYLFYEEHGEYQTIYEDGTSVLAKNWEEINSVILSPVTFSDIFVRSITTEFYGGSLENLLITVIGMQFKHVFIAHYCPNRELNYVIVKSKKQYFLSDHTTQIENSAAGDIYAYNSL</sequence>
<dbReference type="GO" id="GO:0003729">
    <property type="term" value="F:mRNA binding"/>
    <property type="evidence" value="ECO:0007669"/>
    <property type="project" value="TreeGrafter"/>
</dbReference>
<dbReference type="PROSITE" id="PS50177">
    <property type="entry name" value="NTF2_DOMAIN"/>
    <property type="match status" value="1"/>
</dbReference>
<reference evidence="2 3" key="1">
    <citation type="submission" date="2019-08" db="EMBL/GenBank/DDBJ databases">
        <authorList>
            <person name="Alioto T."/>
            <person name="Alioto T."/>
            <person name="Gomez Garrido J."/>
        </authorList>
    </citation>
    <scope>NUCLEOTIDE SEQUENCE [LARGE SCALE GENOMIC DNA]</scope>
</reference>
<dbReference type="PANTHER" id="PTHR10693:SF58">
    <property type="entry name" value="OS02G0131700 PROTEIN"/>
    <property type="match status" value="1"/>
</dbReference>
<proteinExistence type="predicted"/>
<name>A0A5E4MI98_9HEMI</name>
<gene>
    <name evidence="2" type="ORF">CINCED_3A022991</name>
</gene>
<dbReference type="GO" id="GO:1990904">
    <property type="term" value="C:ribonucleoprotein complex"/>
    <property type="evidence" value="ECO:0007669"/>
    <property type="project" value="TreeGrafter"/>
</dbReference>